<gene>
    <name evidence="1" type="ORF">LV85_03463</name>
</gene>
<dbReference type="EMBL" id="QKZT01000018">
    <property type="protein sequence ID" value="PZX48649.1"/>
    <property type="molecule type" value="Genomic_DNA"/>
</dbReference>
<reference evidence="1 2" key="1">
    <citation type="submission" date="2018-06" db="EMBL/GenBank/DDBJ databases">
        <title>Genomic Encyclopedia of Archaeal and Bacterial Type Strains, Phase II (KMG-II): from individual species to whole genera.</title>
        <authorList>
            <person name="Goeker M."/>
        </authorList>
    </citation>
    <scope>NUCLEOTIDE SEQUENCE [LARGE SCALE GENOMIC DNA]</scope>
    <source>
        <strain evidence="1 2">DSM 19830</strain>
    </source>
</reference>
<evidence type="ECO:0000313" key="2">
    <source>
        <dbReference type="Proteomes" id="UP000248882"/>
    </source>
</evidence>
<evidence type="ECO:0000313" key="1">
    <source>
        <dbReference type="EMBL" id="PZX48649.1"/>
    </source>
</evidence>
<dbReference type="RefSeq" id="WP_111321709.1">
    <property type="nucleotide sequence ID" value="NZ_QKZT01000018.1"/>
</dbReference>
<organism evidence="1 2">
    <name type="scientific">Algoriphagus chordae</name>
    <dbReference type="NCBI Taxonomy" id="237019"/>
    <lineage>
        <taxon>Bacteria</taxon>
        <taxon>Pseudomonadati</taxon>
        <taxon>Bacteroidota</taxon>
        <taxon>Cytophagia</taxon>
        <taxon>Cytophagales</taxon>
        <taxon>Cyclobacteriaceae</taxon>
        <taxon>Algoriphagus</taxon>
    </lineage>
</organism>
<keyword evidence="2" id="KW-1185">Reference proteome</keyword>
<dbReference type="Proteomes" id="UP000248882">
    <property type="component" value="Unassembled WGS sequence"/>
</dbReference>
<comment type="caution">
    <text evidence="1">The sequence shown here is derived from an EMBL/GenBank/DDBJ whole genome shotgun (WGS) entry which is preliminary data.</text>
</comment>
<sequence length="85" mass="9525">MAFSGVVSDFRFYQTSLKGILAPTDKITRGKSIESKKNTFSKAGQDPRIFEGKWFFGFSLGVEFAYLDIPEGSLSFLKIDCLDMP</sequence>
<accession>A0A2W7R3K0</accession>
<proteinExistence type="predicted"/>
<name>A0A2W7R3K0_9BACT</name>
<protein>
    <submittedName>
        <fullName evidence="1">Uncharacterized protein</fullName>
    </submittedName>
</protein>
<dbReference type="AlphaFoldDB" id="A0A2W7R3K0"/>